<feature type="region of interest" description="Disordered" evidence="1">
    <location>
        <begin position="16"/>
        <end position="49"/>
    </location>
</feature>
<keyword evidence="2" id="KW-0812">Transmembrane</keyword>
<accession>A0AA35WM26</accession>
<comment type="caution">
    <text evidence="3">The sequence shown here is derived from an EMBL/GenBank/DDBJ whole genome shotgun (WGS) entry which is preliminary data.</text>
</comment>
<evidence type="ECO:0000313" key="4">
    <source>
        <dbReference type="Proteomes" id="UP001174909"/>
    </source>
</evidence>
<organism evidence="3 4">
    <name type="scientific">Geodia barretti</name>
    <name type="common">Barrett's horny sponge</name>
    <dbReference type="NCBI Taxonomy" id="519541"/>
    <lineage>
        <taxon>Eukaryota</taxon>
        <taxon>Metazoa</taxon>
        <taxon>Porifera</taxon>
        <taxon>Demospongiae</taxon>
        <taxon>Heteroscleromorpha</taxon>
        <taxon>Tetractinellida</taxon>
        <taxon>Astrophorina</taxon>
        <taxon>Geodiidae</taxon>
        <taxon>Geodia</taxon>
    </lineage>
</organism>
<evidence type="ECO:0000313" key="3">
    <source>
        <dbReference type="EMBL" id="CAI8018927.1"/>
    </source>
</evidence>
<dbReference type="Proteomes" id="UP001174909">
    <property type="component" value="Unassembled WGS sequence"/>
</dbReference>
<keyword evidence="2" id="KW-1133">Transmembrane helix</keyword>
<keyword evidence="2" id="KW-0472">Membrane</keyword>
<sequence>MGNQFQVTTTCTDCRQVQRKSETSGSSPSVPPSPRELSTMHSSRERGESPAYRVWTFLVSSDSFFLSFSTGSVVIIGRRLSLCTLLCVCVFTFLFVWTL</sequence>
<feature type="transmembrane region" description="Helical" evidence="2">
    <location>
        <begin position="80"/>
        <end position="98"/>
    </location>
</feature>
<evidence type="ECO:0000256" key="1">
    <source>
        <dbReference type="SAM" id="MobiDB-lite"/>
    </source>
</evidence>
<reference evidence="3" key="1">
    <citation type="submission" date="2023-03" db="EMBL/GenBank/DDBJ databases">
        <authorList>
            <person name="Steffen K."/>
            <person name="Cardenas P."/>
        </authorList>
    </citation>
    <scope>NUCLEOTIDE SEQUENCE</scope>
</reference>
<dbReference type="EMBL" id="CASHTH010001713">
    <property type="protein sequence ID" value="CAI8018927.1"/>
    <property type="molecule type" value="Genomic_DNA"/>
</dbReference>
<evidence type="ECO:0000256" key="2">
    <source>
        <dbReference type="SAM" id="Phobius"/>
    </source>
</evidence>
<gene>
    <name evidence="3" type="ORF">GBAR_LOCUS11424</name>
</gene>
<evidence type="ECO:0008006" key="5">
    <source>
        <dbReference type="Google" id="ProtNLM"/>
    </source>
</evidence>
<proteinExistence type="predicted"/>
<protein>
    <recommendedName>
        <fullName evidence="5">Transmembrane protein</fullName>
    </recommendedName>
</protein>
<keyword evidence="4" id="KW-1185">Reference proteome</keyword>
<dbReference type="AlphaFoldDB" id="A0AA35WM26"/>
<name>A0AA35WM26_GEOBA</name>